<dbReference type="Gene3D" id="1.10.730.10">
    <property type="entry name" value="Isoleucyl-tRNA Synthetase, Domain 1"/>
    <property type="match status" value="1"/>
</dbReference>
<dbReference type="SUPFAM" id="SSF52374">
    <property type="entry name" value="Nucleotidylyl transferase"/>
    <property type="match status" value="1"/>
</dbReference>
<proteinExistence type="inferred from homology"/>
<evidence type="ECO:0000256" key="4">
    <source>
        <dbReference type="ARBA" id="ARBA00022741"/>
    </source>
</evidence>
<dbReference type="EnsemblBacteria" id="AAR39060">
    <property type="protein sequence ID" value="AAR39060"/>
    <property type="gene ID" value="NEQ208"/>
</dbReference>
<dbReference type="EMBL" id="AE017199">
    <property type="protein sequence ID" value="AAR39060.1"/>
    <property type="molecule type" value="Genomic_DNA"/>
</dbReference>
<keyword evidence="5 10" id="KW-0067">ATP-binding</keyword>
<evidence type="ECO:0000256" key="6">
    <source>
        <dbReference type="ARBA" id="ARBA00022917"/>
    </source>
</evidence>
<keyword evidence="6 10" id="KW-0648">Protein biosynthesis</keyword>
<evidence type="ECO:0000256" key="9">
    <source>
        <dbReference type="NCBIfam" id="TIGR00456"/>
    </source>
</evidence>
<keyword evidence="3 10" id="KW-0436">Ligase</keyword>
<dbReference type="GO" id="GO:0005524">
    <property type="term" value="F:ATP binding"/>
    <property type="evidence" value="ECO:0007669"/>
    <property type="project" value="UniProtKB-KW"/>
</dbReference>
<protein>
    <recommendedName>
        <fullName evidence="2 9">Arginine--tRNA ligase</fullName>
        <ecNumber evidence="2 9">6.1.1.19</ecNumber>
    </recommendedName>
</protein>
<dbReference type="InterPro" id="IPR001412">
    <property type="entry name" value="aa-tRNA-synth_I_CS"/>
</dbReference>
<dbReference type="Gene3D" id="3.40.50.620">
    <property type="entry name" value="HUPs"/>
    <property type="match status" value="1"/>
</dbReference>
<dbReference type="PANTHER" id="PTHR11956">
    <property type="entry name" value="ARGINYL-TRNA SYNTHETASE"/>
    <property type="match status" value="1"/>
</dbReference>
<keyword evidence="4 10" id="KW-0547">Nucleotide-binding</keyword>
<evidence type="ECO:0000256" key="2">
    <source>
        <dbReference type="ARBA" id="ARBA00012837"/>
    </source>
</evidence>
<dbReference type="InterPro" id="IPR009080">
    <property type="entry name" value="tRNAsynth_Ia_anticodon-bd"/>
</dbReference>
<dbReference type="InterPro" id="IPR035684">
    <property type="entry name" value="ArgRS_core"/>
</dbReference>
<gene>
    <name evidence="12" type="ordered locus">NEQ208</name>
</gene>
<dbReference type="SUPFAM" id="SSF47323">
    <property type="entry name" value="Anticodon-binding domain of a subclass of class I aminoacyl-tRNA synthetases"/>
    <property type="match status" value="1"/>
</dbReference>
<name>Q74ND8_NANEQ</name>
<evidence type="ECO:0000256" key="1">
    <source>
        <dbReference type="ARBA" id="ARBA00005594"/>
    </source>
</evidence>
<evidence type="ECO:0000313" key="13">
    <source>
        <dbReference type="Proteomes" id="UP000000578"/>
    </source>
</evidence>
<evidence type="ECO:0000256" key="3">
    <source>
        <dbReference type="ARBA" id="ARBA00022598"/>
    </source>
</evidence>
<dbReference type="Proteomes" id="UP000000578">
    <property type="component" value="Chromosome"/>
</dbReference>
<evidence type="ECO:0000256" key="10">
    <source>
        <dbReference type="RuleBase" id="RU363038"/>
    </source>
</evidence>
<evidence type="ECO:0000256" key="8">
    <source>
        <dbReference type="ARBA" id="ARBA00049339"/>
    </source>
</evidence>
<dbReference type="Pfam" id="PF00750">
    <property type="entry name" value="tRNA-synt_1d"/>
    <property type="match status" value="1"/>
</dbReference>
<organism evidence="12 13">
    <name type="scientific">Nanoarchaeum equitans (strain Kin4-M)</name>
    <dbReference type="NCBI Taxonomy" id="228908"/>
    <lineage>
        <taxon>Archaea</taxon>
        <taxon>Nanobdellota</taxon>
        <taxon>Candidatus Nanoarchaeia</taxon>
        <taxon>Nanoarchaeales</taxon>
        <taxon>Nanoarchaeaceae</taxon>
        <taxon>Nanoarchaeum</taxon>
    </lineage>
</organism>
<dbReference type="GO" id="GO:0005737">
    <property type="term" value="C:cytoplasm"/>
    <property type="evidence" value="ECO:0007669"/>
    <property type="project" value="UniProtKB-UniRule"/>
</dbReference>
<sequence length="537" mass="63584">MRELLDNRLQFNGEAYIIKDSPLPSYVKELEKVGHKYRVIFDIEKVIDYLENPPTYKKNQTYVLDYFSPNIGKPPHVGNLRSAIIGNPLKNILRKVGYNVISINWWGDFGTQFGELIYAFKTKGDEKELRKNPIKHLFELYTWFNRELEKNPEIKNYAREEFKYLEEAMYKGIQIDVSPFFEGKPLSELLKNKTREEQNYILWKIFREITIKYMREQFYPKLKLEFDEESGESFFLKKAKEVAKELLEKGVAEEDKNSIIVRTPYGVALLLKSDGTTLYLTRDLAAAIEHYEKYKFDKKIYVVANEQSQHFNQLIYIAKKANYPFADKLYHLKFGLLLLKTEEGVKKFSTRKGRAVFAEDILEKAYELAKEEILKRNKDKPLEEIEKNAKIIGYGAVIYAIVRYDPKKDIIFDWDKILSLNGKTSVFIQYSAVRAKHILDKYNKPIERPNNLEKDEERLLLWLFYYYAVLEESARKLKPNILAEYLYNLAEEFNRFYEKNRVIGSNREKERVWLVNKTYQILKEGLNLLGIDVPTFM</sequence>
<dbReference type="Pfam" id="PF05746">
    <property type="entry name" value="DALR_1"/>
    <property type="match status" value="1"/>
</dbReference>
<accession>Q74ND8</accession>
<dbReference type="STRING" id="228908.NEQ208"/>
<dbReference type="PRINTS" id="PR01038">
    <property type="entry name" value="TRNASYNTHARG"/>
</dbReference>
<keyword evidence="7 10" id="KW-0030">Aminoacyl-tRNA synthetase</keyword>
<dbReference type="GO" id="GO:0006420">
    <property type="term" value="P:arginyl-tRNA aminoacylation"/>
    <property type="evidence" value="ECO:0007669"/>
    <property type="project" value="UniProtKB-UniRule"/>
</dbReference>
<dbReference type="GO" id="GO:0004814">
    <property type="term" value="F:arginine-tRNA ligase activity"/>
    <property type="evidence" value="ECO:0007669"/>
    <property type="project" value="UniProtKB-UniRule"/>
</dbReference>
<feature type="domain" description="DALR anticodon binding" evidence="11">
    <location>
        <begin position="428"/>
        <end position="537"/>
    </location>
</feature>
<dbReference type="AlphaFoldDB" id="Q74ND8"/>
<dbReference type="InterPro" id="IPR014729">
    <property type="entry name" value="Rossmann-like_a/b/a_fold"/>
</dbReference>
<evidence type="ECO:0000256" key="5">
    <source>
        <dbReference type="ARBA" id="ARBA00022840"/>
    </source>
</evidence>
<evidence type="ECO:0000256" key="7">
    <source>
        <dbReference type="ARBA" id="ARBA00023146"/>
    </source>
</evidence>
<dbReference type="SMART" id="SM00836">
    <property type="entry name" value="DALR_1"/>
    <property type="match status" value="1"/>
</dbReference>
<dbReference type="EC" id="6.1.1.19" evidence="2 9"/>
<dbReference type="InterPro" id="IPR008909">
    <property type="entry name" value="DALR_anticod-bd"/>
</dbReference>
<dbReference type="HOGENOM" id="CLU_006406_6_1_2"/>
<dbReference type="KEGG" id="neq:NEQ208"/>
<dbReference type="NCBIfam" id="TIGR00456">
    <property type="entry name" value="argS"/>
    <property type="match status" value="1"/>
</dbReference>
<dbReference type="PATRIC" id="fig|228908.8.peg.210"/>
<evidence type="ECO:0000259" key="11">
    <source>
        <dbReference type="SMART" id="SM00836"/>
    </source>
</evidence>
<comment type="similarity">
    <text evidence="1 10">Belongs to the class-I aminoacyl-tRNA synthetase family.</text>
</comment>
<comment type="catalytic activity">
    <reaction evidence="8">
        <text>tRNA(Arg) + L-arginine + ATP = L-arginyl-tRNA(Arg) + AMP + diphosphate</text>
        <dbReference type="Rhea" id="RHEA:20301"/>
        <dbReference type="Rhea" id="RHEA-COMP:9658"/>
        <dbReference type="Rhea" id="RHEA-COMP:9673"/>
        <dbReference type="ChEBI" id="CHEBI:30616"/>
        <dbReference type="ChEBI" id="CHEBI:32682"/>
        <dbReference type="ChEBI" id="CHEBI:33019"/>
        <dbReference type="ChEBI" id="CHEBI:78442"/>
        <dbReference type="ChEBI" id="CHEBI:78513"/>
        <dbReference type="ChEBI" id="CHEBI:456215"/>
        <dbReference type="EC" id="6.1.1.19"/>
    </reaction>
</comment>
<dbReference type="PROSITE" id="PS00178">
    <property type="entry name" value="AA_TRNA_LIGASE_I"/>
    <property type="match status" value="1"/>
</dbReference>
<keyword evidence="13" id="KW-1185">Reference proteome</keyword>
<dbReference type="PANTHER" id="PTHR11956:SF11">
    <property type="entry name" value="ARGININE--TRNA LIGASE, MITOCHONDRIAL-RELATED"/>
    <property type="match status" value="1"/>
</dbReference>
<reference evidence="12 13" key="1">
    <citation type="journal article" date="2003" name="Proc. Natl. Acad. Sci. U.S.A.">
        <title>The genome of Nanoarchaeum equitans: insights into early archaeal evolution and derived parasitism.</title>
        <authorList>
            <person name="Waters E."/>
            <person name="Hohn M.J."/>
            <person name="Ahel I."/>
            <person name="Graham D.E."/>
            <person name="Adams M.D."/>
            <person name="Barnstead M."/>
            <person name="Beeson K.Y."/>
            <person name="Bibbs L."/>
            <person name="Bolanos R."/>
            <person name="Keller M."/>
            <person name="Kretz K."/>
            <person name="Lin X."/>
            <person name="Mathur E."/>
            <person name="Ni J."/>
            <person name="Podar M."/>
            <person name="Richardson T."/>
            <person name="Sutton G.G."/>
            <person name="Simon M."/>
            <person name="Soll D."/>
            <person name="Stetter K.O."/>
            <person name="Short J.M."/>
            <person name="Noordewier M."/>
        </authorList>
    </citation>
    <scope>NUCLEOTIDE SEQUENCE [LARGE SCALE GENOMIC DNA]</scope>
    <source>
        <strain evidence="12 13">Kin4-M</strain>
    </source>
</reference>
<evidence type="ECO:0000313" key="12">
    <source>
        <dbReference type="EMBL" id="AAR39060.1"/>
    </source>
</evidence>
<dbReference type="BioCyc" id="NEQU228908:GJB6-223-MONOMER"/>
<dbReference type="InterPro" id="IPR001278">
    <property type="entry name" value="Arg-tRNA-ligase"/>
</dbReference>